<accession>A0A250VSJ6</accession>
<reference evidence="2" key="1">
    <citation type="submission" date="2017-05" db="EMBL/GenBank/DDBJ databases">
        <title>Streptomyces olivochromogenes NBRC 3561 whole genome shotgun sequence.</title>
        <authorList>
            <person name="Dohra H."/>
            <person name="Kodani S."/>
        </authorList>
    </citation>
    <scope>NUCLEOTIDE SEQUENCE [LARGE SCALE GENOMIC DNA]</scope>
    <source>
        <strain evidence="2">NBRC 3561</strain>
    </source>
</reference>
<gene>
    <name evidence="1" type="ORF">SO3561_08636</name>
</gene>
<organism evidence="1 2">
    <name type="scientific">Streptomyces olivochromogenes</name>
    <dbReference type="NCBI Taxonomy" id="1963"/>
    <lineage>
        <taxon>Bacteria</taxon>
        <taxon>Bacillati</taxon>
        <taxon>Actinomycetota</taxon>
        <taxon>Actinomycetes</taxon>
        <taxon>Kitasatosporales</taxon>
        <taxon>Streptomycetaceae</taxon>
        <taxon>Streptomyces</taxon>
    </lineage>
</organism>
<dbReference type="Proteomes" id="UP000217446">
    <property type="component" value="Unassembled WGS sequence"/>
</dbReference>
<protein>
    <recommendedName>
        <fullName evidence="3">DDE Tnp4 domain-containing protein</fullName>
    </recommendedName>
</protein>
<evidence type="ECO:0000313" key="2">
    <source>
        <dbReference type="Proteomes" id="UP000217446"/>
    </source>
</evidence>
<dbReference type="AlphaFoldDB" id="A0A250VSJ6"/>
<evidence type="ECO:0008006" key="3">
    <source>
        <dbReference type="Google" id="ProtNLM"/>
    </source>
</evidence>
<evidence type="ECO:0000313" key="1">
    <source>
        <dbReference type="EMBL" id="GAX57066.1"/>
    </source>
</evidence>
<sequence>MAQTVHGAVCKAHARIRCRGERAVATLKTWKILTKLRCSPSRTTAMVQAILVLHHVENPACQG</sequence>
<dbReference type="EMBL" id="BDQI01000032">
    <property type="protein sequence ID" value="GAX57066.1"/>
    <property type="molecule type" value="Genomic_DNA"/>
</dbReference>
<name>A0A250VSJ6_STROL</name>
<proteinExistence type="predicted"/>
<comment type="caution">
    <text evidence="1">The sequence shown here is derived from an EMBL/GenBank/DDBJ whole genome shotgun (WGS) entry which is preliminary data.</text>
</comment>
<keyword evidence="2" id="KW-1185">Reference proteome</keyword>